<accession>A0A2P2QRZ4</accession>
<evidence type="ECO:0000313" key="1">
    <source>
        <dbReference type="EMBL" id="MBX69802.1"/>
    </source>
</evidence>
<organism evidence="1">
    <name type="scientific">Rhizophora mucronata</name>
    <name type="common">Asiatic mangrove</name>
    <dbReference type="NCBI Taxonomy" id="61149"/>
    <lineage>
        <taxon>Eukaryota</taxon>
        <taxon>Viridiplantae</taxon>
        <taxon>Streptophyta</taxon>
        <taxon>Embryophyta</taxon>
        <taxon>Tracheophyta</taxon>
        <taxon>Spermatophyta</taxon>
        <taxon>Magnoliopsida</taxon>
        <taxon>eudicotyledons</taxon>
        <taxon>Gunneridae</taxon>
        <taxon>Pentapetalae</taxon>
        <taxon>rosids</taxon>
        <taxon>fabids</taxon>
        <taxon>Malpighiales</taxon>
        <taxon>Rhizophoraceae</taxon>
        <taxon>Rhizophora</taxon>
    </lineage>
</organism>
<dbReference type="EMBL" id="GGEC01089318">
    <property type="protein sequence ID" value="MBX69802.1"/>
    <property type="molecule type" value="Transcribed_RNA"/>
</dbReference>
<sequence length="41" mass="4665">MILPREKDKTLFGFQFYCGCCVSKICLSIGAHRPLIDTFLV</sequence>
<reference evidence="1" key="1">
    <citation type="submission" date="2018-02" db="EMBL/GenBank/DDBJ databases">
        <title>Rhizophora mucronata_Transcriptome.</title>
        <authorList>
            <person name="Meera S.P."/>
            <person name="Sreeshan A."/>
            <person name="Augustine A."/>
        </authorList>
    </citation>
    <scope>NUCLEOTIDE SEQUENCE</scope>
    <source>
        <tissue evidence="1">Leaf</tissue>
    </source>
</reference>
<name>A0A2P2QRZ4_RHIMU</name>
<protein>
    <submittedName>
        <fullName evidence="1">Uncharacterized protein</fullName>
    </submittedName>
</protein>
<proteinExistence type="predicted"/>
<dbReference type="AlphaFoldDB" id="A0A2P2QRZ4"/>